<proteinExistence type="predicted"/>
<sequence length="94" mass="10359">MVPCTTLRCIVRGDSGCHIQTASQARLLSVFFSICLPTGVLSPILDSFGDNLTLTWTTSFSAPCLLTLFTLPDFNRCSLQLTHRHTTYLLALHS</sequence>
<comment type="caution">
    <text evidence="1">The sequence shown here is derived from an EMBL/GenBank/DDBJ whole genome shotgun (WGS) entry which is preliminary data.</text>
</comment>
<dbReference type="GeneID" id="85450747"/>
<organism evidence="1 2">
    <name type="scientific">Colletotrichum godetiae</name>
    <dbReference type="NCBI Taxonomy" id="1209918"/>
    <lineage>
        <taxon>Eukaryota</taxon>
        <taxon>Fungi</taxon>
        <taxon>Dikarya</taxon>
        <taxon>Ascomycota</taxon>
        <taxon>Pezizomycotina</taxon>
        <taxon>Sordariomycetes</taxon>
        <taxon>Hypocreomycetidae</taxon>
        <taxon>Glomerellales</taxon>
        <taxon>Glomerellaceae</taxon>
        <taxon>Colletotrichum</taxon>
        <taxon>Colletotrichum acutatum species complex</taxon>
    </lineage>
</organism>
<dbReference type="EMBL" id="JAHMHR010000036">
    <property type="protein sequence ID" value="KAK1672644.1"/>
    <property type="molecule type" value="Genomic_DNA"/>
</dbReference>
<keyword evidence="2" id="KW-1185">Reference proteome</keyword>
<evidence type="ECO:0000313" key="1">
    <source>
        <dbReference type="EMBL" id="KAK1672644.1"/>
    </source>
</evidence>
<accession>A0AAJ0AG68</accession>
<protein>
    <submittedName>
        <fullName evidence="1">Uncharacterized protein</fullName>
    </submittedName>
</protein>
<name>A0AAJ0AG68_9PEZI</name>
<dbReference type="Proteomes" id="UP001224890">
    <property type="component" value="Unassembled WGS sequence"/>
</dbReference>
<dbReference type="RefSeq" id="XP_060426647.1">
    <property type="nucleotide sequence ID" value="XM_060566221.1"/>
</dbReference>
<evidence type="ECO:0000313" key="2">
    <source>
        <dbReference type="Proteomes" id="UP001224890"/>
    </source>
</evidence>
<reference evidence="1" key="1">
    <citation type="submission" date="2021-06" db="EMBL/GenBank/DDBJ databases">
        <title>Comparative genomics, transcriptomics and evolutionary studies reveal genomic signatures of adaptation to plant cell wall in hemibiotrophic fungi.</title>
        <authorList>
            <consortium name="DOE Joint Genome Institute"/>
            <person name="Baroncelli R."/>
            <person name="Diaz J.F."/>
            <person name="Benocci T."/>
            <person name="Peng M."/>
            <person name="Battaglia E."/>
            <person name="Haridas S."/>
            <person name="Andreopoulos W."/>
            <person name="Labutti K."/>
            <person name="Pangilinan J."/>
            <person name="Floch G.L."/>
            <person name="Makela M.R."/>
            <person name="Henrissat B."/>
            <person name="Grigoriev I.V."/>
            <person name="Crouch J.A."/>
            <person name="De Vries R.P."/>
            <person name="Sukno S.A."/>
            <person name="Thon M.R."/>
        </authorList>
    </citation>
    <scope>NUCLEOTIDE SEQUENCE</scope>
    <source>
        <strain evidence="1">CBS 193.32</strain>
    </source>
</reference>
<dbReference type="AlphaFoldDB" id="A0AAJ0AG68"/>
<gene>
    <name evidence="1" type="ORF">BDP55DRAFT_242335</name>
</gene>